<reference evidence="1 2" key="1">
    <citation type="submission" date="2018-09" db="EMBL/GenBank/DDBJ databases">
        <title>Paenibacillus aracenensis nov. sp. isolated from a cave in southern Spain.</title>
        <authorList>
            <person name="Jurado V."/>
            <person name="Gutierrez-Patricio S."/>
            <person name="Gonzalez-Pimentel J.L."/>
            <person name="Miller A.Z."/>
            <person name="Laiz L."/>
            <person name="Saiz-Jimenez C."/>
        </authorList>
    </citation>
    <scope>NUCLEOTIDE SEQUENCE [LARGE SCALE GENOMIC DNA]</scope>
    <source>
        <strain evidence="1 2">JCM 19203</strain>
    </source>
</reference>
<dbReference type="Pfam" id="PF04883">
    <property type="entry name" value="HK97-gp10_like"/>
    <property type="match status" value="1"/>
</dbReference>
<sequence length="140" mass="15776">MCGGGHAVAPGKGGFAELYKLRDGLNEMKKDVAAFIVDCIRELANRLLAKTVPRTPVDMGELRRGWTIGEVVVTSAGAEIEVFNPVYYSPYVEYGHRTPNHKGWVEGRFMMTISIEELERELPAILEKKMSRFIEKYLGR</sequence>
<protein>
    <submittedName>
        <fullName evidence="1">HK97 gp10 family phage protein</fullName>
    </submittedName>
</protein>
<proteinExistence type="predicted"/>
<dbReference type="EMBL" id="QXQB01000001">
    <property type="protein sequence ID" value="RJX40874.1"/>
    <property type="molecule type" value="Genomic_DNA"/>
</dbReference>
<dbReference type="Proteomes" id="UP000267798">
    <property type="component" value="Unassembled WGS sequence"/>
</dbReference>
<comment type="caution">
    <text evidence="1">The sequence shown here is derived from an EMBL/GenBank/DDBJ whole genome shotgun (WGS) entry which is preliminary data.</text>
</comment>
<dbReference type="OrthoDB" id="1850874at2"/>
<dbReference type="InterPro" id="IPR010064">
    <property type="entry name" value="HK97-gp10_tail"/>
</dbReference>
<gene>
    <name evidence="1" type="ORF">D3P09_02290</name>
</gene>
<accession>A0A3A6Q4T2</accession>
<organism evidence="1 2">
    <name type="scientific">Paenibacillus pinisoli</name>
    <dbReference type="NCBI Taxonomy" id="1276110"/>
    <lineage>
        <taxon>Bacteria</taxon>
        <taxon>Bacillati</taxon>
        <taxon>Bacillota</taxon>
        <taxon>Bacilli</taxon>
        <taxon>Bacillales</taxon>
        <taxon>Paenibacillaceae</taxon>
        <taxon>Paenibacillus</taxon>
    </lineage>
</organism>
<dbReference type="AlphaFoldDB" id="A0A3A6Q4T2"/>
<evidence type="ECO:0000313" key="1">
    <source>
        <dbReference type="EMBL" id="RJX40874.1"/>
    </source>
</evidence>
<name>A0A3A6Q4T2_9BACL</name>
<keyword evidence="2" id="KW-1185">Reference proteome</keyword>
<evidence type="ECO:0000313" key="2">
    <source>
        <dbReference type="Proteomes" id="UP000267798"/>
    </source>
</evidence>